<name>A0A804PLJ5_MAIZE</name>
<dbReference type="Gene3D" id="3.40.50.300">
    <property type="entry name" value="P-loop containing nucleotide triphosphate hydrolases"/>
    <property type="match status" value="2"/>
</dbReference>
<organism evidence="4 5">
    <name type="scientific">Zea mays</name>
    <name type="common">Maize</name>
    <dbReference type="NCBI Taxonomy" id="4577"/>
    <lineage>
        <taxon>Eukaryota</taxon>
        <taxon>Viridiplantae</taxon>
        <taxon>Streptophyta</taxon>
        <taxon>Embryophyta</taxon>
        <taxon>Tracheophyta</taxon>
        <taxon>Spermatophyta</taxon>
        <taxon>Magnoliopsida</taxon>
        <taxon>Liliopsida</taxon>
        <taxon>Poales</taxon>
        <taxon>Poaceae</taxon>
        <taxon>PACMAD clade</taxon>
        <taxon>Panicoideae</taxon>
        <taxon>Andropogonodae</taxon>
        <taxon>Andropogoneae</taxon>
        <taxon>Tripsacinae</taxon>
        <taxon>Zea</taxon>
    </lineage>
</organism>
<feature type="domain" description="DNA2/NAM7 helicase-like C-terminal" evidence="3">
    <location>
        <begin position="213"/>
        <end position="291"/>
    </location>
</feature>
<sequence length="311" mass="35140">MAMRTALTSLPARLHAPAPPAAMGGRRLLSDGKGRVLSEEERAKESVYIQKMERERQEKLKKRLEQEKADSEKVKSADADKDVRLQVVRLCAKSREAISSPVQHLTLHYQQLKDEQGELSSSDEKKYKALKRATEREILQSADVICCTYVGAGDPRLSNFRFRQVLIDESTQAIEPECLIPLVLGVKQVVLAGDHCQLGPIIMCKKAAHAGLAQSLFECLVILGVKPFRLQIIPAYDYRMHPCLSEFPSNYFYEGTLQNGVTVNERQSSGIDFPWPVPNRPMFFYVQMGQEEIYIIEGCLLKFYTSCRSLV</sequence>
<dbReference type="AlphaFoldDB" id="A0A804PLJ5"/>
<evidence type="ECO:0008006" key="6">
    <source>
        <dbReference type="Google" id="ProtNLM"/>
    </source>
</evidence>
<dbReference type="SUPFAM" id="SSF52540">
    <property type="entry name" value="P-loop containing nucleoside triphosphate hydrolases"/>
    <property type="match status" value="1"/>
</dbReference>
<dbReference type="Gene3D" id="6.10.140.1240">
    <property type="match status" value="1"/>
</dbReference>
<dbReference type="InterPro" id="IPR041679">
    <property type="entry name" value="DNA2/NAM7-like_C"/>
</dbReference>
<proteinExistence type="predicted"/>
<reference evidence="4" key="3">
    <citation type="submission" date="2021-05" db="UniProtKB">
        <authorList>
            <consortium name="EnsemblPlants"/>
        </authorList>
    </citation>
    <scope>IDENTIFICATION</scope>
    <source>
        <strain evidence="4">cv. B73</strain>
    </source>
</reference>
<dbReference type="InterPro" id="IPR027417">
    <property type="entry name" value="P-loop_NTPase"/>
</dbReference>
<feature type="domain" description="DNA2/NAM7 helicase helicase" evidence="2">
    <location>
        <begin position="44"/>
        <end position="203"/>
    </location>
</feature>
<dbReference type="Proteomes" id="UP000007305">
    <property type="component" value="Chromosome 5"/>
</dbReference>
<dbReference type="PANTHER" id="PTHR10887">
    <property type="entry name" value="DNA2/NAM7 HELICASE FAMILY"/>
    <property type="match status" value="1"/>
</dbReference>
<evidence type="ECO:0000313" key="5">
    <source>
        <dbReference type="Proteomes" id="UP000007305"/>
    </source>
</evidence>
<evidence type="ECO:0000259" key="3">
    <source>
        <dbReference type="Pfam" id="PF13087"/>
    </source>
</evidence>
<dbReference type="InParanoid" id="A0A804PLJ5"/>
<protein>
    <recommendedName>
        <fullName evidence="6">Regulator of nonsense transcripts 1-like protein</fullName>
    </recommendedName>
</protein>
<dbReference type="GO" id="GO:0004386">
    <property type="term" value="F:helicase activity"/>
    <property type="evidence" value="ECO:0007669"/>
    <property type="project" value="InterPro"/>
</dbReference>
<dbReference type="EnsemblPlants" id="Zm00001eb252110_T001">
    <property type="protein sequence ID" value="Zm00001eb252110_P001"/>
    <property type="gene ID" value="Zm00001eb252110"/>
</dbReference>
<evidence type="ECO:0000256" key="1">
    <source>
        <dbReference type="SAM" id="MobiDB-lite"/>
    </source>
</evidence>
<feature type="region of interest" description="Disordered" evidence="1">
    <location>
        <begin position="1"/>
        <end position="50"/>
    </location>
</feature>
<evidence type="ECO:0000313" key="4">
    <source>
        <dbReference type="EnsemblPlants" id="Zm00001eb252110_P001"/>
    </source>
</evidence>
<dbReference type="InterPro" id="IPR041677">
    <property type="entry name" value="DNA2/NAM7_AAA_11"/>
</dbReference>
<keyword evidence="5" id="KW-1185">Reference proteome</keyword>
<reference evidence="5" key="1">
    <citation type="journal article" date="2009" name="Science">
        <title>The B73 maize genome: complexity, diversity, and dynamics.</title>
        <authorList>
            <person name="Schnable P.S."/>
            <person name="Ware D."/>
            <person name="Fulton R.S."/>
            <person name="Stein J.C."/>
            <person name="Wei F."/>
            <person name="Pasternak S."/>
            <person name="Liang C."/>
            <person name="Zhang J."/>
            <person name="Fulton L."/>
            <person name="Graves T.A."/>
            <person name="Minx P."/>
            <person name="Reily A.D."/>
            <person name="Courtney L."/>
            <person name="Kruchowski S.S."/>
            <person name="Tomlinson C."/>
            <person name="Strong C."/>
            <person name="Delehaunty K."/>
            <person name="Fronick C."/>
            <person name="Courtney B."/>
            <person name="Rock S.M."/>
            <person name="Belter E."/>
            <person name="Du F."/>
            <person name="Kim K."/>
            <person name="Abbott R.M."/>
            <person name="Cotton M."/>
            <person name="Levy A."/>
            <person name="Marchetto P."/>
            <person name="Ochoa K."/>
            <person name="Jackson S.M."/>
            <person name="Gillam B."/>
            <person name="Chen W."/>
            <person name="Yan L."/>
            <person name="Higginbotham J."/>
            <person name="Cardenas M."/>
            <person name="Waligorski J."/>
            <person name="Applebaum E."/>
            <person name="Phelps L."/>
            <person name="Falcone J."/>
            <person name="Kanchi K."/>
            <person name="Thane T."/>
            <person name="Scimone A."/>
            <person name="Thane N."/>
            <person name="Henke J."/>
            <person name="Wang T."/>
            <person name="Ruppert J."/>
            <person name="Shah N."/>
            <person name="Rotter K."/>
            <person name="Hodges J."/>
            <person name="Ingenthron E."/>
            <person name="Cordes M."/>
            <person name="Kohlberg S."/>
            <person name="Sgro J."/>
            <person name="Delgado B."/>
            <person name="Mead K."/>
            <person name="Chinwalla A."/>
            <person name="Leonard S."/>
            <person name="Crouse K."/>
            <person name="Collura K."/>
            <person name="Kudrna D."/>
            <person name="Currie J."/>
            <person name="He R."/>
            <person name="Angelova A."/>
            <person name="Rajasekar S."/>
            <person name="Mueller T."/>
            <person name="Lomeli R."/>
            <person name="Scara G."/>
            <person name="Ko A."/>
            <person name="Delaney K."/>
            <person name="Wissotski M."/>
            <person name="Lopez G."/>
            <person name="Campos D."/>
            <person name="Braidotti M."/>
            <person name="Ashley E."/>
            <person name="Golser W."/>
            <person name="Kim H."/>
            <person name="Lee S."/>
            <person name="Lin J."/>
            <person name="Dujmic Z."/>
            <person name="Kim W."/>
            <person name="Talag J."/>
            <person name="Zuccolo A."/>
            <person name="Fan C."/>
            <person name="Sebastian A."/>
            <person name="Kramer M."/>
            <person name="Spiegel L."/>
            <person name="Nascimento L."/>
            <person name="Zutavern T."/>
            <person name="Miller B."/>
            <person name="Ambroise C."/>
            <person name="Muller S."/>
            <person name="Spooner W."/>
            <person name="Narechania A."/>
            <person name="Ren L."/>
            <person name="Wei S."/>
            <person name="Kumari S."/>
            <person name="Faga B."/>
            <person name="Levy M.J."/>
            <person name="McMahan L."/>
            <person name="Van Buren P."/>
            <person name="Vaughn M.W."/>
            <person name="Ying K."/>
            <person name="Yeh C.-T."/>
            <person name="Emrich S.J."/>
            <person name="Jia Y."/>
            <person name="Kalyanaraman A."/>
            <person name="Hsia A.-P."/>
            <person name="Barbazuk W.B."/>
            <person name="Baucom R.S."/>
            <person name="Brutnell T.P."/>
            <person name="Carpita N.C."/>
            <person name="Chaparro C."/>
            <person name="Chia J.-M."/>
            <person name="Deragon J.-M."/>
            <person name="Estill J.C."/>
            <person name="Fu Y."/>
            <person name="Jeddeloh J.A."/>
            <person name="Han Y."/>
            <person name="Lee H."/>
            <person name="Li P."/>
            <person name="Lisch D.R."/>
            <person name="Liu S."/>
            <person name="Liu Z."/>
            <person name="Nagel D.H."/>
            <person name="McCann M.C."/>
            <person name="SanMiguel P."/>
            <person name="Myers A.M."/>
            <person name="Nettleton D."/>
            <person name="Nguyen J."/>
            <person name="Penning B.W."/>
            <person name="Ponnala L."/>
            <person name="Schneider K.L."/>
            <person name="Schwartz D.C."/>
            <person name="Sharma A."/>
            <person name="Soderlund C."/>
            <person name="Springer N.M."/>
            <person name="Sun Q."/>
            <person name="Wang H."/>
            <person name="Waterman M."/>
            <person name="Westerman R."/>
            <person name="Wolfgruber T.K."/>
            <person name="Yang L."/>
            <person name="Yu Y."/>
            <person name="Zhang L."/>
            <person name="Zhou S."/>
            <person name="Zhu Q."/>
            <person name="Bennetzen J.L."/>
            <person name="Dawe R.K."/>
            <person name="Jiang J."/>
            <person name="Jiang N."/>
            <person name="Presting G.G."/>
            <person name="Wessler S.R."/>
            <person name="Aluru S."/>
            <person name="Martienssen R.A."/>
            <person name="Clifton S.W."/>
            <person name="McCombie W.R."/>
            <person name="Wing R.A."/>
            <person name="Wilson R.K."/>
        </authorList>
    </citation>
    <scope>NUCLEOTIDE SEQUENCE [LARGE SCALE GENOMIC DNA]</scope>
    <source>
        <strain evidence="5">cv. B73</strain>
    </source>
</reference>
<evidence type="ECO:0000259" key="2">
    <source>
        <dbReference type="Pfam" id="PF13086"/>
    </source>
</evidence>
<dbReference type="Pfam" id="PF13086">
    <property type="entry name" value="AAA_11"/>
    <property type="match status" value="1"/>
</dbReference>
<dbReference type="Gramene" id="Zm00001eb252110_T001">
    <property type="protein sequence ID" value="Zm00001eb252110_P001"/>
    <property type="gene ID" value="Zm00001eb252110"/>
</dbReference>
<feature type="compositionally biased region" description="Basic and acidic residues" evidence="1">
    <location>
        <begin position="28"/>
        <end position="50"/>
    </location>
</feature>
<dbReference type="PANTHER" id="PTHR10887:SF364">
    <property type="entry name" value="REGULATOR OF NONSENSE TRANSCRIPTS 1"/>
    <property type="match status" value="1"/>
</dbReference>
<dbReference type="Pfam" id="PF13087">
    <property type="entry name" value="AAA_12"/>
    <property type="match status" value="1"/>
</dbReference>
<accession>A0A804PLJ5</accession>
<dbReference type="InterPro" id="IPR045055">
    <property type="entry name" value="DNA2/NAM7-like"/>
</dbReference>
<reference evidence="4" key="2">
    <citation type="submission" date="2019-07" db="EMBL/GenBank/DDBJ databases">
        <authorList>
            <person name="Seetharam A."/>
            <person name="Woodhouse M."/>
            <person name="Cannon E."/>
        </authorList>
    </citation>
    <scope>NUCLEOTIDE SEQUENCE [LARGE SCALE GENOMIC DNA]</scope>
    <source>
        <strain evidence="4">cv. B73</strain>
    </source>
</reference>
<dbReference type="SMR" id="A0A804PLJ5"/>